<protein>
    <submittedName>
        <fullName evidence="1">Uncharacterized protein</fullName>
    </submittedName>
</protein>
<accession>A0A4C1Y9Z6</accession>
<dbReference type="AlphaFoldDB" id="A0A4C1Y9Z6"/>
<dbReference type="Proteomes" id="UP000299102">
    <property type="component" value="Unassembled WGS sequence"/>
</dbReference>
<dbReference type="EMBL" id="BGZK01001137">
    <property type="protein sequence ID" value="GBP72203.1"/>
    <property type="molecule type" value="Genomic_DNA"/>
</dbReference>
<gene>
    <name evidence="1" type="ORF">EVAR_51110_1</name>
</gene>
<evidence type="ECO:0000313" key="1">
    <source>
        <dbReference type="EMBL" id="GBP72203.1"/>
    </source>
</evidence>
<keyword evidence="2" id="KW-1185">Reference proteome</keyword>
<proteinExistence type="predicted"/>
<organism evidence="1 2">
    <name type="scientific">Eumeta variegata</name>
    <name type="common">Bagworm moth</name>
    <name type="synonym">Eumeta japonica</name>
    <dbReference type="NCBI Taxonomy" id="151549"/>
    <lineage>
        <taxon>Eukaryota</taxon>
        <taxon>Metazoa</taxon>
        <taxon>Ecdysozoa</taxon>
        <taxon>Arthropoda</taxon>
        <taxon>Hexapoda</taxon>
        <taxon>Insecta</taxon>
        <taxon>Pterygota</taxon>
        <taxon>Neoptera</taxon>
        <taxon>Endopterygota</taxon>
        <taxon>Lepidoptera</taxon>
        <taxon>Glossata</taxon>
        <taxon>Ditrysia</taxon>
        <taxon>Tineoidea</taxon>
        <taxon>Psychidae</taxon>
        <taxon>Oiketicinae</taxon>
        <taxon>Eumeta</taxon>
    </lineage>
</organism>
<reference evidence="1 2" key="1">
    <citation type="journal article" date="2019" name="Commun. Biol.">
        <title>The bagworm genome reveals a unique fibroin gene that provides high tensile strength.</title>
        <authorList>
            <person name="Kono N."/>
            <person name="Nakamura H."/>
            <person name="Ohtoshi R."/>
            <person name="Tomita M."/>
            <person name="Numata K."/>
            <person name="Arakawa K."/>
        </authorList>
    </citation>
    <scope>NUCLEOTIDE SEQUENCE [LARGE SCALE GENOMIC DNA]</scope>
</reference>
<comment type="caution">
    <text evidence="1">The sequence shown here is derived from an EMBL/GenBank/DDBJ whole genome shotgun (WGS) entry which is preliminary data.</text>
</comment>
<sequence length="241" mass="27336">MELVIKLELNAERGAKSKQRPKSEWKETKQNEIENRTGVENKCKDGIKIKSVTGMFGVLCITRGFKLKVEGNRQPELDQIENGPAVKTECGTEIKIKSVTGVEIKNLSICRTRAQLRDFIPFPTSPEISVPLVFHCIISRMEFPITLLFAFTPFTLKPDRELNTSRCCRNERVKAKVRRCDELSNEVSSKMHRLKRVTAPSAACLPSDAMPRRDFAKFACAYVHSVVQLHACNTFKMKFGD</sequence>
<evidence type="ECO:0000313" key="2">
    <source>
        <dbReference type="Proteomes" id="UP000299102"/>
    </source>
</evidence>
<name>A0A4C1Y9Z6_EUMVA</name>